<dbReference type="EMBL" id="SORX01000006">
    <property type="protein sequence ID" value="TFE00547.1"/>
    <property type="molecule type" value="Genomic_DNA"/>
</dbReference>
<dbReference type="SUPFAM" id="SSF54106">
    <property type="entry name" value="LysM domain"/>
    <property type="match status" value="2"/>
</dbReference>
<sequence>MKITAVMMTLAIIFSFAGFVAEAEESTSIYKVRSGDTLWSIATEHHTDVNTLKTLNHLPSNVIITNQVLKVPATSNGDIPETVRGSIYTVKSGDTLASIARKHETTVAELMETNHLSGNLILPGQQLSVSFDVNAPAAIDTYSISNSSRVQNVIDIAMIQLGIPYVWGGSAPDGFDCSGFVYYVFREAGLVISRTNAEDQHARSYAVNSPEPGDLVFFENTYKTGISHVGIYIGNDQFIHANDGDGVQITSLGNSYWQEKFEGFRRLR</sequence>
<dbReference type="AlphaFoldDB" id="A0A4Y8LG39"/>
<evidence type="ECO:0000256" key="2">
    <source>
        <dbReference type="ARBA" id="ARBA00022670"/>
    </source>
</evidence>
<feature type="signal peptide" evidence="7">
    <location>
        <begin position="1"/>
        <end position="23"/>
    </location>
</feature>
<feature type="domain" description="NlpC/P60" evidence="9">
    <location>
        <begin position="147"/>
        <end position="268"/>
    </location>
</feature>
<evidence type="ECO:0000256" key="1">
    <source>
        <dbReference type="ARBA" id="ARBA00007074"/>
    </source>
</evidence>
<gene>
    <name evidence="10" type="ORF">E2626_11255</name>
</gene>
<dbReference type="OrthoDB" id="9813368at2"/>
<dbReference type="Proteomes" id="UP000297776">
    <property type="component" value="Unassembled WGS sequence"/>
</dbReference>
<evidence type="ECO:0000259" key="8">
    <source>
        <dbReference type="PROSITE" id="PS51782"/>
    </source>
</evidence>
<dbReference type="CDD" id="cd00118">
    <property type="entry name" value="LysM"/>
    <property type="match status" value="2"/>
</dbReference>
<evidence type="ECO:0000259" key="9">
    <source>
        <dbReference type="PROSITE" id="PS51935"/>
    </source>
</evidence>
<dbReference type="SUPFAM" id="SSF54001">
    <property type="entry name" value="Cysteine proteinases"/>
    <property type="match status" value="1"/>
</dbReference>
<comment type="caution">
    <text evidence="10">The sequence shown here is derived from an EMBL/GenBank/DDBJ whole genome shotgun (WGS) entry which is preliminary data.</text>
</comment>
<evidence type="ECO:0000256" key="4">
    <source>
        <dbReference type="ARBA" id="ARBA00022737"/>
    </source>
</evidence>
<dbReference type="Pfam" id="PF01476">
    <property type="entry name" value="LysM"/>
    <property type="match status" value="2"/>
</dbReference>
<comment type="similarity">
    <text evidence="1">Belongs to the peptidase C40 family.</text>
</comment>
<keyword evidence="6" id="KW-0788">Thiol protease</keyword>
<feature type="chain" id="PRO_5021316273" evidence="7">
    <location>
        <begin position="24"/>
        <end position="268"/>
    </location>
</feature>
<dbReference type="InterPro" id="IPR000064">
    <property type="entry name" value="NLP_P60_dom"/>
</dbReference>
<name>A0A4Y8LG39_9BACL</name>
<evidence type="ECO:0000256" key="6">
    <source>
        <dbReference type="ARBA" id="ARBA00022807"/>
    </source>
</evidence>
<reference evidence="10 11" key="1">
    <citation type="submission" date="2019-03" db="EMBL/GenBank/DDBJ databases">
        <authorList>
            <person name="Yang Y."/>
        </authorList>
    </citation>
    <scope>NUCLEOTIDE SEQUENCE [LARGE SCALE GENOMIC DNA]</scope>
    <source>
        <strain evidence="10 11">ASL-1</strain>
    </source>
</reference>
<accession>A0A4Y8LG39</accession>
<dbReference type="Pfam" id="PF00877">
    <property type="entry name" value="NLPC_P60"/>
    <property type="match status" value="1"/>
</dbReference>
<evidence type="ECO:0000256" key="7">
    <source>
        <dbReference type="SAM" id="SignalP"/>
    </source>
</evidence>
<keyword evidence="3 7" id="KW-0732">Signal</keyword>
<keyword evidence="2" id="KW-0645">Protease</keyword>
<dbReference type="PROSITE" id="PS51782">
    <property type="entry name" value="LYSM"/>
    <property type="match status" value="2"/>
</dbReference>
<dbReference type="PANTHER" id="PTHR47053:SF1">
    <property type="entry name" value="MUREIN DD-ENDOPEPTIDASE MEPH-RELATED"/>
    <property type="match status" value="1"/>
</dbReference>
<dbReference type="InterPro" id="IPR036779">
    <property type="entry name" value="LysM_dom_sf"/>
</dbReference>
<organism evidence="10 11">
    <name type="scientific">Jeotgalibacillus salarius</name>
    <dbReference type="NCBI Taxonomy" id="546023"/>
    <lineage>
        <taxon>Bacteria</taxon>
        <taxon>Bacillati</taxon>
        <taxon>Bacillota</taxon>
        <taxon>Bacilli</taxon>
        <taxon>Bacillales</taxon>
        <taxon>Caryophanaceae</taxon>
        <taxon>Jeotgalibacillus</taxon>
    </lineage>
</organism>
<dbReference type="PANTHER" id="PTHR47053">
    <property type="entry name" value="MUREIN DD-ENDOPEPTIDASE MEPH-RELATED"/>
    <property type="match status" value="1"/>
</dbReference>
<evidence type="ECO:0000313" key="11">
    <source>
        <dbReference type="Proteomes" id="UP000297776"/>
    </source>
</evidence>
<keyword evidence="11" id="KW-1185">Reference proteome</keyword>
<keyword evidence="5" id="KW-0378">Hydrolase</keyword>
<dbReference type="GO" id="GO:0006508">
    <property type="term" value="P:proteolysis"/>
    <property type="evidence" value="ECO:0007669"/>
    <property type="project" value="UniProtKB-KW"/>
</dbReference>
<dbReference type="InterPro" id="IPR051202">
    <property type="entry name" value="Peptidase_C40"/>
</dbReference>
<protein>
    <submittedName>
        <fullName evidence="10">Peptidoglycan endopeptidase</fullName>
    </submittedName>
</protein>
<dbReference type="InterPro" id="IPR018392">
    <property type="entry name" value="LysM"/>
</dbReference>
<keyword evidence="4" id="KW-0677">Repeat</keyword>
<dbReference type="PROSITE" id="PS51935">
    <property type="entry name" value="NLPC_P60"/>
    <property type="match status" value="1"/>
</dbReference>
<dbReference type="InterPro" id="IPR038765">
    <property type="entry name" value="Papain-like_cys_pep_sf"/>
</dbReference>
<evidence type="ECO:0000313" key="10">
    <source>
        <dbReference type="EMBL" id="TFE00547.1"/>
    </source>
</evidence>
<proteinExistence type="inferred from homology"/>
<dbReference type="Gene3D" id="3.10.350.10">
    <property type="entry name" value="LysM domain"/>
    <property type="match status" value="2"/>
</dbReference>
<feature type="domain" description="LysM" evidence="8">
    <location>
        <begin position="86"/>
        <end position="129"/>
    </location>
</feature>
<feature type="domain" description="LysM" evidence="8">
    <location>
        <begin position="28"/>
        <end position="71"/>
    </location>
</feature>
<dbReference type="Gene3D" id="3.90.1720.10">
    <property type="entry name" value="endopeptidase domain like (from Nostoc punctiforme)"/>
    <property type="match status" value="1"/>
</dbReference>
<dbReference type="RefSeq" id="WP_134381865.1">
    <property type="nucleotide sequence ID" value="NZ_SORX01000006.1"/>
</dbReference>
<dbReference type="SMART" id="SM00257">
    <property type="entry name" value="LysM"/>
    <property type="match status" value="2"/>
</dbReference>
<evidence type="ECO:0000256" key="5">
    <source>
        <dbReference type="ARBA" id="ARBA00022801"/>
    </source>
</evidence>
<dbReference type="GO" id="GO:0008234">
    <property type="term" value="F:cysteine-type peptidase activity"/>
    <property type="evidence" value="ECO:0007669"/>
    <property type="project" value="UniProtKB-KW"/>
</dbReference>
<evidence type="ECO:0000256" key="3">
    <source>
        <dbReference type="ARBA" id="ARBA00022729"/>
    </source>
</evidence>